<name>A0A1U7N4U2_9CYAN</name>
<dbReference type="Pfam" id="PF01042">
    <property type="entry name" value="Ribonuc_L-PSP"/>
    <property type="match status" value="1"/>
</dbReference>
<accession>A0A1U7N4U2</accession>
<dbReference type="InterPro" id="IPR035959">
    <property type="entry name" value="RutC-like_sf"/>
</dbReference>
<dbReference type="InterPro" id="IPR006175">
    <property type="entry name" value="YjgF/YER057c/UK114"/>
</dbReference>
<proteinExistence type="inferred from homology"/>
<dbReference type="AlphaFoldDB" id="A0A1U7N4U2"/>
<gene>
    <name evidence="2" type="ORF">BJP37_20120</name>
</gene>
<dbReference type="PANTHER" id="PTHR11803">
    <property type="entry name" value="2-IMINOBUTANOATE/2-IMINOPROPANOATE DEAMINASE RIDA"/>
    <property type="match status" value="1"/>
</dbReference>
<dbReference type="SUPFAM" id="SSF55298">
    <property type="entry name" value="YjgF-like"/>
    <property type="match status" value="1"/>
</dbReference>
<dbReference type="Gene3D" id="3.30.1330.40">
    <property type="entry name" value="RutC-like"/>
    <property type="match status" value="1"/>
</dbReference>
<dbReference type="PANTHER" id="PTHR11803:SF58">
    <property type="entry name" value="PROTEIN HMF1-RELATED"/>
    <property type="match status" value="1"/>
</dbReference>
<dbReference type="GO" id="GO:0005829">
    <property type="term" value="C:cytosol"/>
    <property type="evidence" value="ECO:0007669"/>
    <property type="project" value="TreeGrafter"/>
</dbReference>
<organism evidence="2 3">
    <name type="scientific">Moorena bouillonii PNG</name>
    <dbReference type="NCBI Taxonomy" id="568701"/>
    <lineage>
        <taxon>Bacteria</taxon>
        <taxon>Bacillati</taxon>
        <taxon>Cyanobacteriota</taxon>
        <taxon>Cyanophyceae</taxon>
        <taxon>Coleofasciculales</taxon>
        <taxon>Coleofasciculaceae</taxon>
        <taxon>Moorena</taxon>
    </lineage>
</organism>
<dbReference type="CDD" id="cd00448">
    <property type="entry name" value="YjgF_YER057c_UK114_family"/>
    <property type="match status" value="1"/>
</dbReference>
<evidence type="ECO:0000313" key="3">
    <source>
        <dbReference type="Proteomes" id="UP000186657"/>
    </source>
</evidence>
<reference evidence="2 3" key="1">
    <citation type="submission" date="2016-10" db="EMBL/GenBank/DDBJ databases">
        <title>Comparative genomics uncovers the prolific and rare metabolic potential of the cyanobacterial genus Moorea.</title>
        <authorList>
            <person name="Leao T."/>
            <person name="Castelao G."/>
            <person name="Korobeynikov A."/>
            <person name="Monroe E.A."/>
            <person name="Podell S."/>
            <person name="Glukhov E."/>
            <person name="Allen E."/>
            <person name="Gerwick W.H."/>
            <person name="Gerwick L."/>
        </authorList>
    </citation>
    <scope>NUCLEOTIDE SEQUENCE [LARGE SCALE GENOMIC DNA]</scope>
    <source>
        <strain evidence="2 3">PNG5-198</strain>
    </source>
</reference>
<keyword evidence="3" id="KW-1185">Reference proteome</keyword>
<dbReference type="InterPro" id="IPR006056">
    <property type="entry name" value="RidA"/>
</dbReference>
<dbReference type="EMBL" id="MKZS01000001">
    <property type="protein sequence ID" value="OLT60977.1"/>
    <property type="molecule type" value="Genomic_DNA"/>
</dbReference>
<evidence type="ECO:0000313" key="2">
    <source>
        <dbReference type="EMBL" id="OLT60977.1"/>
    </source>
</evidence>
<comment type="similarity">
    <text evidence="1">Belongs to the RutC family.</text>
</comment>
<protein>
    <submittedName>
        <fullName evidence="2">Reactive intermediate/imine deaminase</fullName>
    </submittedName>
</protein>
<dbReference type="FunFam" id="3.30.1330.40:FF:000001">
    <property type="entry name" value="L-PSP family endoribonuclease"/>
    <property type="match status" value="1"/>
</dbReference>
<dbReference type="Proteomes" id="UP000186657">
    <property type="component" value="Unassembled WGS sequence"/>
</dbReference>
<dbReference type="InterPro" id="IPR019897">
    <property type="entry name" value="RidA_CS"/>
</dbReference>
<dbReference type="PROSITE" id="PS01094">
    <property type="entry name" value="UPF0076"/>
    <property type="match status" value="1"/>
</dbReference>
<evidence type="ECO:0000256" key="1">
    <source>
        <dbReference type="ARBA" id="ARBA00010552"/>
    </source>
</evidence>
<sequence length="129" mass="13772">MTRNIIRTPNAPAPVGPYNQAIAVSGQMIFVAGQIPLDPSTGEIVGANDVAKQTEQVMANVEAILVAAGAKIPDIVKTTVFLADMNDFATVNQIYAKYFNEEDAPARACVEVSRLPKDVLVEIECIAVI</sequence>
<dbReference type="NCBIfam" id="TIGR00004">
    <property type="entry name" value="Rid family detoxifying hydrolase"/>
    <property type="match status" value="1"/>
</dbReference>
<comment type="caution">
    <text evidence="2">The sequence shown here is derived from an EMBL/GenBank/DDBJ whole genome shotgun (WGS) entry which is preliminary data.</text>
</comment>
<dbReference type="RefSeq" id="WP_075901698.1">
    <property type="nucleotide sequence ID" value="NZ_MKZS01000001.1"/>
</dbReference>
<dbReference type="GO" id="GO:0019239">
    <property type="term" value="F:deaminase activity"/>
    <property type="evidence" value="ECO:0007669"/>
    <property type="project" value="TreeGrafter"/>
</dbReference>